<evidence type="ECO:0000256" key="8">
    <source>
        <dbReference type="ARBA" id="ARBA00022827"/>
    </source>
</evidence>
<dbReference type="InterPro" id="IPR026904">
    <property type="entry name" value="MnmG_C"/>
</dbReference>
<proteinExistence type="inferred from homology"/>
<keyword evidence="8 12" id="KW-0274">FAD</keyword>
<evidence type="ECO:0000256" key="5">
    <source>
        <dbReference type="ARBA" id="ARBA00022490"/>
    </source>
</evidence>
<dbReference type="FunFam" id="3.50.50.60:FF:000063">
    <property type="entry name" value="tRNA uridine 5-carboxymethylaminomethyl modification enzyme MnmG"/>
    <property type="match status" value="1"/>
</dbReference>
<dbReference type="FunFam" id="1.10.10.1800:FF:000001">
    <property type="entry name" value="tRNA uridine 5-carboxymethylaminomethyl modification enzyme MnmG"/>
    <property type="match status" value="1"/>
</dbReference>
<evidence type="ECO:0000256" key="12">
    <source>
        <dbReference type="HAMAP-Rule" id="MF_00129"/>
    </source>
</evidence>
<comment type="similarity">
    <text evidence="3 12">Belongs to the MnmG family.</text>
</comment>
<evidence type="ECO:0000256" key="11">
    <source>
        <dbReference type="ARBA" id="ARBA00031800"/>
    </source>
</evidence>
<comment type="caution">
    <text evidence="14">The sequence shown here is derived from an EMBL/GenBank/DDBJ whole genome shotgun (WGS) entry which is preliminary data.</text>
</comment>
<accession>A0A133XZ14</accession>
<keyword evidence="5 12" id="KW-0963">Cytoplasm</keyword>
<dbReference type="InterPro" id="IPR036188">
    <property type="entry name" value="FAD/NAD-bd_sf"/>
</dbReference>
<dbReference type="PANTHER" id="PTHR11806">
    <property type="entry name" value="GLUCOSE INHIBITED DIVISION PROTEIN A"/>
    <property type="match status" value="1"/>
</dbReference>
<evidence type="ECO:0000259" key="13">
    <source>
        <dbReference type="SMART" id="SM01228"/>
    </source>
</evidence>
<feature type="binding site" evidence="12">
    <location>
        <begin position="15"/>
        <end position="20"/>
    </location>
    <ligand>
        <name>FAD</name>
        <dbReference type="ChEBI" id="CHEBI:57692"/>
    </ligand>
</feature>
<gene>
    <name evidence="12" type="primary">mnmG</name>
    <name evidence="12" type="synonym">gidA</name>
    <name evidence="14" type="ORF">HMPREF3187_01016</name>
</gene>
<evidence type="ECO:0000256" key="1">
    <source>
        <dbReference type="ARBA" id="ARBA00001974"/>
    </source>
</evidence>
<dbReference type="Gene3D" id="1.10.10.1800">
    <property type="entry name" value="tRNA uridine 5-carboxymethylaminomethyl modification enzyme MnmG/GidA"/>
    <property type="match status" value="1"/>
</dbReference>
<dbReference type="Gene3D" id="1.10.150.570">
    <property type="entry name" value="GidA associated domain, C-terminal subdomain"/>
    <property type="match status" value="1"/>
</dbReference>
<evidence type="ECO:0000256" key="3">
    <source>
        <dbReference type="ARBA" id="ARBA00007653"/>
    </source>
</evidence>
<dbReference type="InterPro" id="IPR020595">
    <property type="entry name" value="MnmG-rel_CS"/>
</dbReference>
<dbReference type="NCBIfam" id="TIGR00136">
    <property type="entry name" value="mnmG_gidA"/>
    <property type="match status" value="1"/>
</dbReference>
<comment type="function">
    <text evidence="2 12">NAD-binding protein involved in the addition of a carboxymethylaminomethyl (cmnm) group at the wobble position (U34) of certain tRNAs, forming tRNA-cmnm(5)s(2)U34.</text>
</comment>
<comment type="cofactor">
    <cofactor evidence="1 12">
        <name>FAD</name>
        <dbReference type="ChEBI" id="CHEBI:57692"/>
    </cofactor>
</comment>
<evidence type="ECO:0000313" key="14">
    <source>
        <dbReference type="EMBL" id="KXB36162.1"/>
    </source>
</evidence>
<keyword evidence="9 12" id="KW-0520">NAD</keyword>
<dbReference type="PROSITE" id="PS01280">
    <property type="entry name" value="GIDA_1"/>
    <property type="match status" value="1"/>
</dbReference>
<dbReference type="InterPro" id="IPR047001">
    <property type="entry name" value="MnmG_C_subdom"/>
</dbReference>
<dbReference type="Pfam" id="PF13932">
    <property type="entry name" value="SAM_GIDA_C"/>
    <property type="match status" value="1"/>
</dbReference>
<dbReference type="Proteomes" id="UP000070422">
    <property type="component" value="Unassembled WGS sequence"/>
</dbReference>
<dbReference type="InterPro" id="IPR040131">
    <property type="entry name" value="MnmG_N"/>
</dbReference>
<organism evidence="14 15">
    <name type="scientific">Aerococcus christensenii</name>
    <dbReference type="NCBI Taxonomy" id="87541"/>
    <lineage>
        <taxon>Bacteria</taxon>
        <taxon>Bacillati</taxon>
        <taxon>Bacillota</taxon>
        <taxon>Bacilli</taxon>
        <taxon>Lactobacillales</taxon>
        <taxon>Aerococcaceae</taxon>
        <taxon>Aerococcus</taxon>
    </lineage>
</organism>
<dbReference type="Pfam" id="PF21680">
    <property type="entry name" value="GIDA_C_1st"/>
    <property type="match status" value="1"/>
</dbReference>
<dbReference type="PANTHER" id="PTHR11806:SF0">
    <property type="entry name" value="PROTEIN MTO1 HOMOLOG, MITOCHONDRIAL"/>
    <property type="match status" value="1"/>
</dbReference>
<dbReference type="FunFam" id="1.10.150.570:FF:000001">
    <property type="entry name" value="tRNA uridine 5-carboxymethylaminomethyl modification enzyme MnmG"/>
    <property type="match status" value="1"/>
</dbReference>
<dbReference type="RefSeq" id="WP_060936889.1">
    <property type="nucleotide sequence ID" value="NZ_KQ959308.1"/>
</dbReference>
<comment type="subcellular location">
    <subcellularLocation>
        <location evidence="12">Cytoplasm</location>
    </subcellularLocation>
</comment>
<evidence type="ECO:0000256" key="6">
    <source>
        <dbReference type="ARBA" id="ARBA00022630"/>
    </source>
</evidence>
<dbReference type="GO" id="GO:0005829">
    <property type="term" value="C:cytosol"/>
    <property type="evidence" value="ECO:0007669"/>
    <property type="project" value="TreeGrafter"/>
</dbReference>
<name>A0A133XZ14_9LACT</name>
<dbReference type="InterPro" id="IPR049312">
    <property type="entry name" value="GIDA_C_N"/>
</dbReference>
<dbReference type="FunFam" id="3.50.50.60:FF:000002">
    <property type="entry name" value="tRNA uridine 5-carboxymethylaminomethyl modification enzyme MnmG"/>
    <property type="match status" value="1"/>
</dbReference>
<feature type="domain" description="tRNA uridine 5-carboxymethylaminomethyl modification enzyme C-terminal subdomain" evidence="13">
    <location>
        <begin position="551"/>
        <end position="622"/>
    </location>
</feature>
<dbReference type="InterPro" id="IPR004416">
    <property type="entry name" value="MnmG"/>
</dbReference>
<comment type="caution">
    <text evidence="12">Lacks conserved residue(s) required for the propagation of feature annotation.</text>
</comment>
<dbReference type="PATRIC" id="fig|87541.4.peg.1007"/>
<dbReference type="GO" id="GO:0050660">
    <property type="term" value="F:flavin adenine dinucleotide binding"/>
    <property type="evidence" value="ECO:0007669"/>
    <property type="project" value="UniProtKB-UniRule"/>
</dbReference>
<sequence>MQTFEAGRYDVVVVGAGHAGCEAALASARVGMETLLITLNVNMVAFMPCNPSIGGPAKGVVVREIDALGGEMGKNIDKTYIQMRMLNTGKGPAVRALRAQADKEAYAREMRRTIENTPHLTLRQAVVDDLVVEDGICKGVITQTGAIYRSQATILTVGTAARRQIIIGELKYSAGPNNSQSADQLTKNLADKYGFEVKRFKTGTPPRVDKKTIDFSKTTIQPGNKEPHHFSSLSKDEDYLPVEDQIPCYLTYTSAETHQLIRDNLHRAPMFTGIVEGVGARYCPSIEDKIVRFADKPKHQLFLEPEGRDNEEIYLQGLSTSLPEDVQMEMVQTIPGLEKARIIRDAYAIEYDMVVPSQLKPTFETKLIENLYTAGQTNGTSGYEEAAGQGLYAGINAVLKIRGEEPMILGRDQAYIGVLVDDLVTKGTTEPYRLLTSRAEYRLLLRHDNAELRLTELGRKIGLVKDEQYQHFLAYKESVQKEVERLETTRLRPSKDLQAFLKEKGSALLQDGILAADLLRRPELSIEDIWQFSQPDGDYDRRIKEEVAIQIKYAGYIEKAEKQVMRLRKMERKLIPDTIDYDKVEGLATEAKDRLKKIQPRTLAQASRVSGVNPADISILAIYLTSHFQNKNN</sequence>
<evidence type="ECO:0000313" key="15">
    <source>
        <dbReference type="Proteomes" id="UP000070422"/>
    </source>
</evidence>
<dbReference type="InterPro" id="IPR044920">
    <property type="entry name" value="MnmG_C_subdom_sf"/>
</dbReference>
<keyword evidence="7 12" id="KW-0819">tRNA processing</keyword>
<dbReference type="Pfam" id="PF01134">
    <property type="entry name" value="GIDA"/>
    <property type="match status" value="1"/>
</dbReference>
<dbReference type="STRING" id="87541.AWM71_03120"/>
<feature type="binding site" evidence="12">
    <location>
        <begin position="279"/>
        <end position="293"/>
    </location>
    <ligand>
        <name>NAD(+)</name>
        <dbReference type="ChEBI" id="CHEBI:57540"/>
    </ligand>
</feature>
<evidence type="ECO:0000256" key="4">
    <source>
        <dbReference type="ARBA" id="ARBA00020461"/>
    </source>
</evidence>
<evidence type="ECO:0000256" key="7">
    <source>
        <dbReference type="ARBA" id="ARBA00022694"/>
    </source>
</evidence>
<dbReference type="AlphaFoldDB" id="A0A133XZ14"/>
<dbReference type="Gene3D" id="3.50.50.60">
    <property type="entry name" value="FAD/NAD(P)-binding domain"/>
    <property type="match status" value="2"/>
</dbReference>
<protein>
    <recommendedName>
        <fullName evidence="4 12">tRNA uridine 5-carboxymethylaminomethyl modification enzyme MnmG</fullName>
    </recommendedName>
    <alternativeName>
        <fullName evidence="11 12">Glucose-inhibited division protein A</fullName>
    </alternativeName>
</protein>
<dbReference type="HAMAP" id="MF_00129">
    <property type="entry name" value="MnmG_GidA"/>
    <property type="match status" value="1"/>
</dbReference>
<dbReference type="InterPro" id="IPR002218">
    <property type="entry name" value="MnmG-rel"/>
</dbReference>
<evidence type="ECO:0000256" key="9">
    <source>
        <dbReference type="ARBA" id="ARBA00023027"/>
    </source>
</evidence>
<evidence type="ECO:0000256" key="10">
    <source>
        <dbReference type="ARBA" id="ARBA00025948"/>
    </source>
</evidence>
<evidence type="ECO:0000256" key="2">
    <source>
        <dbReference type="ARBA" id="ARBA00003717"/>
    </source>
</evidence>
<keyword evidence="6 12" id="KW-0285">Flavoprotein</keyword>
<dbReference type="SMART" id="SM01228">
    <property type="entry name" value="GIDA_assoc_3"/>
    <property type="match status" value="1"/>
</dbReference>
<dbReference type="EMBL" id="LSCQ01000047">
    <property type="protein sequence ID" value="KXB36162.1"/>
    <property type="molecule type" value="Genomic_DNA"/>
</dbReference>
<reference evidence="14 15" key="1">
    <citation type="submission" date="2016-01" db="EMBL/GenBank/DDBJ databases">
        <authorList>
            <person name="Oliw E.H."/>
        </authorList>
    </citation>
    <scope>NUCLEOTIDE SEQUENCE [LARGE SCALE GENOMIC DNA]</scope>
    <source>
        <strain evidence="14 15">KA00635</strain>
    </source>
</reference>
<dbReference type="SUPFAM" id="SSF51905">
    <property type="entry name" value="FAD/NAD(P)-binding domain"/>
    <property type="match status" value="1"/>
</dbReference>
<dbReference type="GO" id="GO:0002098">
    <property type="term" value="P:tRNA wobble uridine modification"/>
    <property type="evidence" value="ECO:0007669"/>
    <property type="project" value="InterPro"/>
</dbReference>
<comment type="subunit">
    <text evidence="10 12">Homodimer. Heterotetramer of two MnmE and two MnmG subunits.</text>
</comment>
<dbReference type="GO" id="GO:0030488">
    <property type="term" value="P:tRNA methylation"/>
    <property type="evidence" value="ECO:0007669"/>
    <property type="project" value="TreeGrafter"/>
</dbReference>
<dbReference type="OrthoDB" id="9815560at2"/>